<dbReference type="Proteomes" id="UP001521150">
    <property type="component" value="Unassembled WGS sequence"/>
</dbReference>
<sequence>MRATVCALVAVLLTHTVTAANAAAPDPGCATVIDSNAFTTEAELRQMNATIAGFGLRTTASPAHRRMVDWVERQAQRLPGISTRSETSRIRRWLPVTGDLASTGLLFVGGQRIPIAGAIPYTEPTLYSSGELIYLTDPITTANARGKVVIRDFPAVDRGYLAESLLNKDLVDAGNAGAAGLIIAFDFPRAQVRGYYEPHTGTHYRVPGVFVGGAEAQQLKQAVGRRANLAILAVRDQATTRSVIATLPGQSTEKIVFDTNTDGNTWVQENSNAALLALAKYFAHQPLRCRQRTIEFVFATGHLHRPAEGTELYARKLDAQYDDGTVAFAFALEHLGTREYVRVGKELQPSGLSEVFGWFAGSPVLSAAAQNAIARHGLDRVFVLPGIDLPVPGRVPPQCSFGGLGTHLHSHLIPSMAMISGPWSLWAPSFGSHAIDFARMRAQTLAAGDTVLALANVPHAEIAGPYLGYRQARAGGAPTCSHELPPDD</sequence>
<dbReference type="Gene3D" id="3.40.630.10">
    <property type="entry name" value="Zn peptidases"/>
    <property type="match status" value="1"/>
</dbReference>
<reference evidence="2 3" key="1">
    <citation type="submission" date="2021-12" db="EMBL/GenBank/DDBJ databases">
        <title>Genome sequence of Kibdelosporangium philippinense ATCC 49844.</title>
        <authorList>
            <person name="Fedorov E.A."/>
            <person name="Omeragic M."/>
            <person name="Shalygina K.F."/>
            <person name="Maclea K.S."/>
        </authorList>
    </citation>
    <scope>NUCLEOTIDE SEQUENCE [LARGE SCALE GENOMIC DNA]</scope>
    <source>
        <strain evidence="2 3">ATCC 49844</strain>
    </source>
</reference>
<organism evidence="2 3">
    <name type="scientific">Kibdelosporangium philippinense</name>
    <dbReference type="NCBI Taxonomy" id="211113"/>
    <lineage>
        <taxon>Bacteria</taxon>
        <taxon>Bacillati</taxon>
        <taxon>Actinomycetota</taxon>
        <taxon>Actinomycetes</taxon>
        <taxon>Pseudonocardiales</taxon>
        <taxon>Pseudonocardiaceae</taxon>
        <taxon>Kibdelosporangium</taxon>
    </lineage>
</organism>
<proteinExistence type="predicted"/>
<dbReference type="Gene3D" id="3.50.30.30">
    <property type="match status" value="1"/>
</dbReference>
<keyword evidence="3" id="KW-1185">Reference proteome</keyword>
<evidence type="ECO:0000313" key="3">
    <source>
        <dbReference type="Proteomes" id="UP001521150"/>
    </source>
</evidence>
<accession>A0ABS8ZFN9</accession>
<evidence type="ECO:0000313" key="2">
    <source>
        <dbReference type="EMBL" id="MCE7006649.1"/>
    </source>
</evidence>
<feature type="signal peptide" evidence="1">
    <location>
        <begin position="1"/>
        <end position="22"/>
    </location>
</feature>
<gene>
    <name evidence="2" type="ORF">LWC34_28030</name>
</gene>
<name>A0ABS8ZFN9_9PSEU</name>
<keyword evidence="1" id="KW-0732">Signal</keyword>
<protein>
    <submittedName>
        <fullName evidence="2">PA domain-containing protein</fullName>
    </submittedName>
</protein>
<evidence type="ECO:0000256" key="1">
    <source>
        <dbReference type="SAM" id="SignalP"/>
    </source>
</evidence>
<dbReference type="RefSeq" id="WP_233728101.1">
    <property type="nucleotide sequence ID" value="NZ_JAJVCN010000002.1"/>
</dbReference>
<dbReference type="SUPFAM" id="SSF53187">
    <property type="entry name" value="Zn-dependent exopeptidases"/>
    <property type="match status" value="1"/>
</dbReference>
<comment type="caution">
    <text evidence="2">The sequence shown here is derived from an EMBL/GenBank/DDBJ whole genome shotgun (WGS) entry which is preliminary data.</text>
</comment>
<feature type="chain" id="PRO_5045445249" evidence="1">
    <location>
        <begin position="23"/>
        <end position="488"/>
    </location>
</feature>
<dbReference type="EMBL" id="JAJVCN010000002">
    <property type="protein sequence ID" value="MCE7006649.1"/>
    <property type="molecule type" value="Genomic_DNA"/>
</dbReference>